<dbReference type="GO" id="GO:0071555">
    <property type="term" value="P:cell wall organization"/>
    <property type="evidence" value="ECO:0007669"/>
    <property type="project" value="TreeGrafter"/>
</dbReference>
<dbReference type="SUPFAM" id="SSF56519">
    <property type="entry name" value="Penicillin binding protein dimerisation domain"/>
    <property type="match status" value="1"/>
</dbReference>
<dbReference type="InterPro" id="IPR050515">
    <property type="entry name" value="Beta-lactam/transpept"/>
</dbReference>
<dbReference type="InterPro" id="IPR001460">
    <property type="entry name" value="PCN-bd_Tpept"/>
</dbReference>
<evidence type="ECO:0000256" key="5">
    <source>
        <dbReference type="ARBA" id="ARBA00023136"/>
    </source>
</evidence>
<dbReference type="Proteomes" id="UP000031563">
    <property type="component" value="Unassembled WGS sequence"/>
</dbReference>
<keyword evidence="11" id="KW-1185">Reference proteome</keyword>
<dbReference type="InterPro" id="IPR005543">
    <property type="entry name" value="PASTA_dom"/>
</dbReference>
<dbReference type="PANTHER" id="PTHR30627:SF26">
    <property type="entry name" value="PENICILLIN-BINDING PROTEIN 2B"/>
    <property type="match status" value="1"/>
</dbReference>
<dbReference type="Gene3D" id="2.20.70.70">
    <property type="match status" value="1"/>
</dbReference>
<dbReference type="Gene3D" id="3.30.450.330">
    <property type="match status" value="1"/>
</dbReference>
<dbReference type="GO" id="GO:0005886">
    <property type="term" value="C:plasma membrane"/>
    <property type="evidence" value="ECO:0007669"/>
    <property type="project" value="TreeGrafter"/>
</dbReference>
<reference evidence="10" key="1">
    <citation type="submission" date="2015-02" db="EMBL/GenBank/DDBJ databases">
        <title>Genome Assembly of Bacillaceae bacterium MTCC 8252.</title>
        <authorList>
            <person name="Verma A."/>
            <person name="Khatri I."/>
            <person name="Mual P."/>
            <person name="Subramanian S."/>
            <person name="Krishnamurthi S."/>
        </authorList>
    </citation>
    <scope>NUCLEOTIDE SEQUENCE [LARGE SCALE GENOMIC DNA]</scope>
    <source>
        <strain evidence="10">MTCC 8252</strain>
    </source>
</reference>
<feature type="compositionally biased region" description="Acidic residues" evidence="7">
    <location>
        <begin position="725"/>
        <end position="765"/>
    </location>
</feature>
<dbReference type="FunFam" id="3.40.710.10:FF:000026">
    <property type="entry name" value="Penicillin-binding protein 1"/>
    <property type="match status" value="1"/>
</dbReference>
<dbReference type="GO" id="GO:0009002">
    <property type="term" value="F:serine-type D-Ala-D-Ala carboxypeptidase activity"/>
    <property type="evidence" value="ECO:0007669"/>
    <property type="project" value="UniProtKB-EC"/>
</dbReference>
<keyword evidence="5 8" id="KW-0472">Membrane</keyword>
<keyword evidence="8" id="KW-1133">Transmembrane helix</keyword>
<feature type="domain" description="PASTA" evidence="9">
    <location>
        <begin position="654"/>
        <end position="714"/>
    </location>
</feature>
<dbReference type="InterPro" id="IPR012338">
    <property type="entry name" value="Beta-lactam/transpept-like"/>
</dbReference>
<proteinExistence type="inferred from homology"/>
<dbReference type="SUPFAM" id="SSF54184">
    <property type="entry name" value="Penicillin-binding protein 2x (pbp-2x), c-terminal domain"/>
    <property type="match status" value="2"/>
</dbReference>
<dbReference type="Pfam" id="PF03717">
    <property type="entry name" value="PBP_dimer"/>
    <property type="match status" value="1"/>
</dbReference>
<dbReference type="SUPFAM" id="SSF56601">
    <property type="entry name" value="beta-lactamase/transpeptidase-like"/>
    <property type="match status" value="1"/>
</dbReference>
<evidence type="ECO:0000256" key="6">
    <source>
        <dbReference type="ARBA" id="ARBA00034000"/>
    </source>
</evidence>
<dbReference type="Gene3D" id="3.40.710.10">
    <property type="entry name" value="DD-peptidase/beta-lactamase superfamily"/>
    <property type="match status" value="1"/>
</dbReference>
<dbReference type="EC" id="3.4.16.4" evidence="4"/>
<evidence type="ECO:0000256" key="8">
    <source>
        <dbReference type="SAM" id="Phobius"/>
    </source>
</evidence>
<dbReference type="Gene3D" id="3.90.1310.10">
    <property type="entry name" value="Penicillin-binding protein 2a (Domain 2)"/>
    <property type="match status" value="1"/>
</dbReference>
<dbReference type="Pfam" id="PF00905">
    <property type="entry name" value="Transpeptidase"/>
    <property type="match status" value="1"/>
</dbReference>
<dbReference type="InterPro" id="IPR005311">
    <property type="entry name" value="PBP_dimer"/>
</dbReference>
<comment type="subcellular location">
    <subcellularLocation>
        <location evidence="1">Membrane</location>
    </subcellularLocation>
</comment>
<keyword evidence="8" id="KW-0812">Transmembrane</keyword>
<evidence type="ECO:0000259" key="9">
    <source>
        <dbReference type="PROSITE" id="PS51178"/>
    </source>
</evidence>
<sequence>MKENKLNMKRGAAVLFIIFALLFFVLFARFSFIQITGKADGHSLKNEALQKYLRTDTLEAKRGTIYDRNGSVIAEDATSFTIAAILDPEMTTDPDNPQHVVDPEKTAEVLSKYIDMEKEDIEKQLRKEGVFQVEFGRYGRDLSSKVKNQIEEENLPGIIFMRDSKRFYPNGKFASHLIGFTQELEEKKGDSIVKKTVGRMGIEKVYEDYLRGENGKVQYKSDLWGYLLEDKQQMVQDPDNGDHIYLTIDSKIQTFLEDALNEVDKQYNPEKAFAIVADAKTGKILAMGQRPSFHPDTRVGLGENWQNDLVEYSFEPGSTMKIFTIASAIEEGVFDPDETFESGTYKIGDTVIRDHNNGEGWGRITYLEGVQRSSNVAMANLLDKMGPDVFKQYLKDFRFGQKTGIELPNEAKGQILYNWPVEQVTSSFGQGTTVTALQMVQAATAIANDGKMMRPFIVDKVVDDKTNEAIIDQKPEQVGEPISKETAEKAREILETVTSSDVGTGQIYQIQGYEVLGKTGTAQMPDPNGGYLQGSGNYIYSFLGMAPADNPELIVYTAVAKPQLEGEAGSAPVSKIFNSVMRNSLQYLNVQQEEMPTMETVSLEDYEGEKVEKTVEALEKNGVIPVVLGDGKEISEQLPKPDTALLEGEKVLLKTDGEMTMPDMEGWSLRDTIKAADLMGLKLSYSGEGYVVNQNIEQGRKVKEGQKLIVKLVQQKERVLRNDDQTEEEQPGEGQSAEEQEETSEEDEQSEETSEERESQEEQDA</sequence>
<dbReference type="EMBL" id="JWIR02000012">
    <property type="protein sequence ID" value="KKB42266.1"/>
    <property type="molecule type" value="Genomic_DNA"/>
</dbReference>
<accession>A0A0F5I9R1</accession>
<dbReference type="STRING" id="1221996.QY95_00115"/>
<dbReference type="GO" id="GO:0008658">
    <property type="term" value="F:penicillin binding"/>
    <property type="evidence" value="ECO:0007669"/>
    <property type="project" value="InterPro"/>
</dbReference>
<dbReference type="Pfam" id="PF03793">
    <property type="entry name" value="PASTA"/>
    <property type="match status" value="2"/>
</dbReference>
<dbReference type="PROSITE" id="PS51178">
    <property type="entry name" value="PASTA"/>
    <property type="match status" value="1"/>
</dbReference>
<comment type="similarity">
    <text evidence="3">Belongs to the transpeptidase family.</text>
</comment>
<dbReference type="UniPathway" id="UPA00219"/>
<comment type="caution">
    <text evidence="10">The sequence shown here is derived from an EMBL/GenBank/DDBJ whole genome shotgun (WGS) entry which is preliminary data.</text>
</comment>
<evidence type="ECO:0000256" key="7">
    <source>
        <dbReference type="SAM" id="MobiDB-lite"/>
    </source>
</evidence>
<protein>
    <recommendedName>
        <fullName evidence="4">serine-type D-Ala-D-Ala carboxypeptidase</fullName>
        <ecNumber evidence="4">3.4.16.4</ecNumber>
    </recommendedName>
</protein>
<evidence type="ECO:0000256" key="3">
    <source>
        <dbReference type="ARBA" id="ARBA00007171"/>
    </source>
</evidence>
<evidence type="ECO:0000313" key="11">
    <source>
        <dbReference type="Proteomes" id="UP000031563"/>
    </source>
</evidence>
<gene>
    <name evidence="10" type="ORF">QY95_00115</name>
</gene>
<comment type="catalytic activity">
    <reaction evidence="6">
        <text>Preferential cleavage: (Ac)2-L-Lys-D-Ala-|-D-Ala. Also transpeptidation of peptidyl-alanyl moieties that are N-acyl substituents of D-alanine.</text>
        <dbReference type="EC" id="3.4.16.4"/>
    </reaction>
</comment>
<dbReference type="InterPro" id="IPR036138">
    <property type="entry name" value="PBP_dimer_sf"/>
</dbReference>
<accession>A0A0F5I1V9</accession>
<dbReference type="RefSeq" id="WP_082090056.1">
    <property type="nucleotide sequence ID" value="NZ_JWIR02000012.1"/>
</dbReference>
<dbReference type="OrthoDB" id="9804124at2"/>
<evidence type="ECO:0000256" key="4">
    <source>
        <dbReference type="ARBA" id="ARBA00012448"/>
    </source>
</evidence>
<dbReference type="CDD" id="cd06576">
    <property type="entry name" value="PASTA_Pbp2x-like_1"/>
    <property type="match status" value="1"/>
</dbReference>
<feature type="region of interest" description="Disordered" evidence="7">
    <location>
        <begin position="717"/>
        <end position="765"/>
    </location>
</feature>
<dbReference type="AlphaFoldDB" id="A0A0F5I1V9"/>
<organism evidence="10 11">
    <name type="scientific">Bacillus thermotolerans</name>
    <name type="common">Quasibacillus thermotolerans</name>
    <dbReference type="NCBI Taxonomy" id="1221996"/>
    <lineage>
        <taxon>Bacteria</taxon>
        <taxon>Bacillati</taxon>
        <taxon>Bacillota</taxon>
        <taxon>Bacilli</taxon>
        <taxon>Bacillales</taxon>
        <taxon>Bacillaceae</taxon>
        <taxon>Bacillus</taxon>
    </lineage>
</organism>
<dbReference type="GO" id="GO:0009252">
    <property type="term" value="P:peptidoglycan biosynthetic process"/>
    <property type="evidence" value="ECO:0007669"/>
    <property type="project" value="UniProtKB-UniPathway"/>
</dbReference>
<comment type="pathway">
    <text evidence="2">Cell wall biogenesis; peptidoglycan biosynthesis.</text>
</comment>
<dbReference type="SMART" id="SM00740">
    <property type="entry name" value="PASTA"/>
    <property type="match status" value="2"/>
</dbReference>
<evidence type="ECO:0000256" key="1">
    <source>
        <dbReference type="ARBA" id="ARBA00004370"/>
    </source>
</evidence>
<evidence type="ECO:0000313" key="10">
    <source>
        <dbReference type="EMBL" id="KKB42266.1"/>
    </source>
</evidence>
<evidence type="ECO:0000256" key="2">
    <source>
        <dbReference type="ARBA" id="ARBA00004752"/>
    </source>
</evidence>
<dbReference type="Gene3D" id="3.30.70.2110">
    <property type="match status" value="1"/>
</dbReference>
<feature type="transmembrane region" description="Helical" evidence="8">
    <location>
        <begin position="12"/>
        <end position="32"/>
    </location>
</feature>
<dbReference type="PANTHER" id="PTHR30627">
    <property type="entry name" value="PEPTIDOGLYCAN D,D-TRANSPEPTIDASE"/>
    <property type="match status" value="1"/>
</dbReference>
<dbReference type="CDD" id="cd06575">
    <property type="entry name" value="PASTA_Pbp2x-like_2"/>
    <property type="match status" value="1"/>
</dbReference>
<name>A0A0F5I1V9_BACTR</name>